<dbReference type="STRING" id="1716141.STSP_20870"/>
<evidence type="ECO:0000313" key="1">
    <source>
        <dbReference type="EMBL" id="OAH14576.1"/>
    </source>
</evidence>
<dbReference type="EC" id="2.1.1.61" evidence="1"/>
<evidence type="ECO:0000313" key="2">
    <source>
        <dbReference type="Proteomes" id="UP000077381"/>
    </source>
</evidence>
<dbReference type="InterPro" id="IPR050464">
    <property type="entry name" value="Zeta_carotene_desat/Oxidored"/>
</dbReference>
<gene>
    <name evidence="1" type="primary">mnmC_1</name>
    <name evidence="1" type="ORF">STSP_20870</name>
</gene>
<sequence length="191" mass="20076">MPGRRQVLGWGGSLAAAGVLGVRPARATAAQRARTRVAVLGGGIGGLTAAHELAERGFDVTVYDRRAEWGGKARSLDPAVTQSAGGGLENDDTYFLNDVSSWELRCEAVTAIPNLFLAGDHVRAHSNVDFTTMECANETGRRAASAVLEAAGAHGADEVRLFGGAEPPGFAELKAADRIRYRLGLPHVLDL</sequence>
<keyword evidence="2" id="KW-1185">Reference proteome</keyword>
<proteinExistence type="predicted"/>
<keyword evidence="1" id="KW-0489">Methyltransferase</keyword>
<dbReference type="PANTHER" id="PTHR42923">
    <property type="entry name" value="PROTOPORPHYRINOGEN OXIDASE"/>
    <property type="match status" value="1"/>
</dbReference>
<dbReference type="PRINTS" id="PR00419">
    <property type="entry name" value="ADXRDTASE"/>
</dbReference>
<dbReference type="PANTHER" id="PTHR42923:SF46">
    <property type="entry name" value="AMINE OXIDASE"/>
    <property type="match status" value="1"/>
</dbReference>
<organism evidence="1 2">
    <name type="scientific">Streptomyces jeddahensis</name>
    <dbReference type="NCBI Taxonomy" id="1716141"/>
    <lineage>
        <taxon>Bacteria</taxon>
        <taxon>Bacillati</taxon>
        <taxon>Actinomycetota</taxon>
        <taxon>Actinomycetes</taxon>
        <taxon>Kitasatosporales</taxon>
        <taxon>Streptomycetaceae</taxon>
        <taxon>Streptomyces</taxon>
    </lineage>
</organism>
<dbReference type="GO" id="GO:0004808">
    <property type="term" value="F:tRNA (5-methylaminomethyl-2-thiouridylate)(34)-methyltransferase activity"/>
    <property type="evidence" value="ECO:0007669"/>
    <property type="project" value="UniProtKB-EC"/>
</dbReference>
<dbReference type="EMBL" id="LOHS01000061">
    <property type="protein sequence ID" value="OAH14576.1"/>
    <property type="molecule type" value="Genomic_DNA"/>
</dbReference>
<dbReference type="Pfam" id="PF13450">
    <property type="entry name" value="NAD_binding_8"/>
    <property type="match status" value="1"/>
</dbReference>
<dbReference type="GO" id="GO:0032259">
    <property type="term" value="P:methylation"/>
    <property type="evidence" value="ECO:0007669"/>
    <property type="project" value="UniProtKB-KW"/>
</dbReference>
<dbReference type="PROSITE" id="PS51318">
    <property type="entry name" value="TAT"/>
    <property type="match status" value="1"/>
</dbReference>
<dbReference type="PATRIC" id="fig|1716141.3.peg.2191"/>
<dbReference type="AlphaFoldDB" id="A0A177HV30"/>
<name>A0A177HV30_9ACTN</name>
<dbReference type="Proteomes" id="UP000077381">
    <property type="component" value="Unassembled WGS sequence"/>
</dbReference>
<keyword evidence="1" id="KW-0808">Transferase</keyword>
<dbReference type="Gene3D" id="3.50.50.60">
    <property type="entry name" value="FAD/NAD(P)-binding domain"/>
    <property type="match status" value="1"/>
</dbReference>
<dbReference type="InterPro" id="IPR036188">
    <property type="entry name" value="FAD/NAD-bd_sf"/>
</dbReference>
<dbReference type="GO" id="GO:0016491">
    <property type="term" value="F:oxidoreductase activity"/>
    <property type="evidence" value="ECO:0007669"/>
    <property type="project" value="TreeGrafter"/>
</dbReference>
<dbReference type="SUPFAM" id="SSF51905">
    <property type="entry name" value="FAD/NAD(P)-binding domain"/>
    <property type="match status" value="1"/>
</dbReference>
<accession>A0A177HV30</accession>
<reference evidence="1 2" key="1">
    <citation type="submission" date="2015-12" db="EMBL/GenBank/DDBJ databases">
        <title>Genome sequence of Streptomyces sp. G25.</title>
        <authorList>
            <person name="Poehlein A."/>
            <person name="Roettig A."/>
            <person name="Hiessl S."/>
            <person name="Hauschild P."/>
            <person name="Schauer J."/>
            <person name="Madkour M.H."/>
            <person name="Al-Ansari A.M."/>
            <person name="Almakishah N.H."/>
            <person name="Steinbuechel A."/>
            <person name="Daniel R."/>
        </authorList>
    </citation>
    <scope>NUCLEOTIDE SEQUENCE [LARGE SCALE GENOMIC DNA]</scope>
    <source>
        <strain evidence="2">G25(2015)</strain>
    </source>
</reference>
<comment type="caution">
    <text evidence="1">The sequence shown here is derived from an EMBL/GenBank/DDBJ whole genome shotgun (WGS) entry which is preliminary data.</text>
</comment>
<dbReference type="InterPro" id="IPR006311">
    <property type="entry name" value="TAT_signal"/>
</dbReference>
<protein>
    <submittedName>
        <fullName evidence="1">tRNA 5-methylaminomethyl-2-thiouridine biosynthesis bifunctional protein MnmC</fullName>
        <ecNumber evidence="1">2.1.1.61</ecNumber>
    </submittedName>
</protein>